<evidence type="ECO:0000313" key="2">
    <source>
        <dbReference type="EMBL" id="NOJ73179.1"/>
    </source>
</evidence>
<protein>
    <submittedName>
        <fullName evidence="2">Uncharacterized protein</fullName>
    </submittedName>
</protein>
<dbReference type="AlphaFoldDB" id="A0AAP7DL12"/>
<accession>A0AAP7DL12</accession>
<dbReference type="Proteomes" id="UP000552038">
    <property type="component" value="Unassembled WGS sequence"/>
</dbReference>
<proteinExistence type="predicted"/>
<keyword evidence="1" id="KW-1133">Transmembrane helix</keyword>
<evidence type="ECO:0000256" key="1">
    <source>
        <dbReference type="SAM" id="Phobius"/>
    </source>
</evidence>
<sequence>MNFDSILDIALASISRRIKEAPSKQLAELSTKNSMRSSFAVTSTFSALSEHMKLEFLNLIQDLSNTKISSNDLFKLRHRINLFIDNEFKAHEEYLVKIKCFEITGDNFSEFITNEKEDIKVSIELKILVLEKKLRDQHWTLFWDISKIVISAIIGGVIGAFIKNWIA</sequence>
<feature type="transmembrane region" description="Helical" evidence="1">
    <location>
        <begin position="141"/>
        <end position="162"/>
    </location>
</feature>
<dbReference type="RefSeq" id="WP_171418801.1">
    <property type="nucleotide sequence ID" value="NZ_JABFOR010000038.1"/>
</dbReference>
<gene>
    <name evidence="2" type="ORF">HMI46_21845</name>
</gene>
<dbReference type="EMBL" id="JABFOR010000038">
    <property type="protein sequence ID" value="NOJ73179.1"/>
    <property type="molecule type" value="Genomic_DNA"/>
</dbReference>
<name>A0AAP7DL12_PAEAL</name>
<evidence type="ECO:0000313" key="3">
    <source>
        <dbReference type="Proteomes" id="UP000552038"/>
    </source>
</evidence>
<organism evidence="2 3">
    <name type="scientific">Paenibacillus alvei</name>
    <name type="common">Bacillus alvei</name>
    <dbReference type="NCBI Taxonomy" id="44250"/>
    <lineage>
        <taxon>Bacteria</taxon>
        <taxon>Bacillati</taxon>
        <taxon>Bacillota</taxon>
        <taxon>Bacilli</taxon>
        <taxon>Bacillales</taxon>
        <taxon>Paenibacillaceae</taxon>
        <taxon>Paenibacillus</taxon>
    </lineage>
</organism>
<comment type="caution">
    <text evidence="2">The sequence shown here is derived from an EMBL/GenBank/DDBJ whole genome shotgun (WGS) entry which is preliminary data.</text>
</comment>
<keyword evidence="1" id="KW-0472">Membrane</keyword>
<reference evidence="2 3" key="1">
    <citation type="submission" date="2020-05" db="EMBL/GenBank/DDBJ databases">
        <title>Whole genome sequencing and identification of novel metabolites from Paenibacillus alvei strain JR949.</title>
        <authorList>
            <person name="Rajendhran J."/>
            <person name="Sree Pranav P."/>
            <person name="Mahalakshmi B."/>
            <person name="Karthikeyan R."/>
        </authorList>
    </citation>
    <scope>NUCLEOTIDE SEQUENCE [LARGE SCALE GENOMIC DNA]</scope>
    <source>
        <strain evidence="2 3">JR949</strain>
    </source>
</reference>
<keyword evidence="1" id="KW-0812">Transmembrane</keyword>